<accession>A0A9P0ZVE4</accession>
<dbReference type="OrthoDB" id="1743609at2759"/>
<dbReference type="Proteomes" id="UP001152484">
    <property type="component" value="Unassembled WGS sequence"/>
</dbReference>
<evidence type="ECO:0000313" key="1">
    <source>
        <dbReference type="EMBL" id="CAH9113845.1"/>
    </source>
</evidence>
<organism evidence="1 2">
    <name type="scientific">Cuscuta europaea</name>
    <name type="common">European dodder</name>
    <dbReference type="NCBI Taxonomy" id="41803"/>
    <lineage>
        <taxon>Eukaryota</taxon>
        <taxon>Viridiplantae</taxon>
        <taxon>Streptophyta</taxon>
        <taxon>Embryophyta</taxon>
        <taxon>Tracheophyta</taxon>
        <taxon>Spermatophyta</taxon>
        <taxon>Magnoliopsida</taxon>
        <taxon>eudicotyledons</taxon>
        <taxon>Gunneridae</taxon>
        <taxon>Pentapetalae</taxon>
        <taxon>asterids</taxon>
        <taxon>lamiids</taxon>
        <taxon>Solanales</taxon>
        <taxon>Convolvulaceae</taxon>
        <taxon>Cuscuteae</taxon>
        <taxon>Cuscuta</taxon>
        <taxon>Cuscuta subgen. Cuscuta</taxon>
    </lineage>
</organism>
<sequence length="116" mass="13372">MTPSSPRLSLLIKQLFKKVGGSLNTEEALHPRMTIREAFSHHTFFHDIRSIIPDYIVNTVLSTAHHFSRHSDTVVWTPNLDGSYSFKSVYEETKPKRSTDILTSKIRVCLLVNRYI</sequence>
<gene>
    <name evidence="1" type="ORF">CEURO_LOCUS20185</name>
</gene>
<evidence type="ECO:0000313" key="2">
    <source>
        <dbReference type="Proteomes" id="UP001152484"/>
    </source>
</evidence>
<name>A0A9P0ZVE4_CUSEU</name>
<protein>
    <submittedName>
        <fullName evidence="1">Uncharacterized protein</fullName>
    </submittedName>
</protein>
<comment type="caution">
    <text evidence="1">The sequence shown here is derived from an EMBL/GenBank/DDBJ whole genome shotgun (WGS) entry which is preliminary data.</text>
</comment>
<dbReference type="EMBL" id="CAMAPE010000061">
    <property type="protein sequence ID" value="CAH9113845.1"/>
    <property type="molecule type" value="Genomic_DNA"/>
</dbReference>
<reference evidence="1" key="1">
    <citation type="submission" date="2022-07" db="EMBL/GenBank/DDBJ databases">
        <authorList>
            <person name="Macas J."/>
            <person name="Novak P."/>
            <person name="Neumann P."/>
        </authorList>
    </citation>
    <scope>NUCLEOTIDE SEQUENCE</scope>
</reference>
<proteinExistence type="predicted"/>
<dbReference type="AlphaFoldDB" id="A0A9P0ZVE4"/>
<keyword evidence="2" id="KW-1185">Reference proteome</keyword>